<feature type="domain" description="DDE Tnp4" evidence="3">
    <location>
        <begin position="44"/>
        <end position="100"/>
    </location>
</feature>
<keyword evidence="2" id="KW-0479">Metal-binding</keyword>
<evidence type="ECO:0000256" key="1">
    <source>
        <dbReference type="ARBA" id="ARBA00001968"/>
    </source>
</evidence>
<accession>A0A5B0MMV6</accession>
<dbReference type="GO" id="GO:0046872">
    <property type="term" value="F:metal ion binding"/>
    <property type="evidence" value="ECO:0007669"/>
    <property type="project" value="UniProtKB-KW"/>
</dbReference>
<dbReference type="AlphaFoldDB" id="A0A5B0MMV6"/>
<name>A0A5B0MMV6_PUCGR</name>
<dbReference type="OrthoDB" id="10391728at2759"/>
<dbReference type="Pfam" id="PF13359">
    <property type="entry name" value="DDE_Tnp_4"/>
    <property type="match status" value="1"/>
</dbReference>
<dbReference type="Proteomes" id="UP000324748">
    <property type="component" value="Unassembled WGS sequence"/>
</dbReference>
<proteinExistence type="predicted"/>
<evidence type="ECO:0000256" key="2">
    <source>
        <dbReference type="ARBA" id="ARBA00022723"/>
    </source>
</evidence>
<reference evidence="4 5" key="1">
    <citation type="submission" date="2019-05" db="EMBL/GenBank/DDBJ databases">
        <title>Emergence of the Ug99 lineage of the wheat stem rust pathogen through somatic hybridization.</title>
        <authorList>
            <person name="Li F."/>
            <person name="Upadhyaya N.M."/>
            <person name="Sperschneider J."/>
            <person name="Matny O."/>
            <person name="Nguyen-Phuc H."/>
            <person name="Mago R."/>
            <person name="Raley C."/>
            <person name="Miller M.E."/>
            <person name="Silverstein K.A.T."/>
            <person name="Henningsen E."/>
            <person name="Hirsch C.D."/>
            <person name="Visser B."/>
            <person name="Pretorius Z.A."/>
            <person name="Steffenson B.J."/>
            <person name="Schwessinger B."/>
            <person name="Dodds P.N."/>
            <person name="Figueroa M."/>
        </authorList>
    </citation>
    <scope>NUCLEOTIDE SEQUENCE [LARGE SCALE GENOMIC DNA]</scope>
    <source>
        <strain evidence="4">21-0</strain>
    </source>
</reference>
<evidence type="ECO:0000313" key="4">
    <source>
        <dbReference type="EMBL" id="KAA1078141.1"/>
    </source>
</evidence>
<organism evidence="4 5">
    <name type="scientific">Puccinia graminis f. sp. tritici</name>
    <dbReference type="NCBI Taxonomy" id="56615"/>
    <lineage>
        <taxon>Eukaryota</taxon>
        <taxon>Fungi</taxon>
        <taxon>Dikarya</taxon>
        <taxon>Basidiomycota</taxon>
        <taxon>Pucciniomycotina</taxon>
        <taxon>Pucciniomycetes</taxon>
        <taxon>Pucciniales</taxon>
        <taxon>Pucciniaceae</taxon>
        <taxon>Puccinia</taxon>
    </lineage>
</organism>
<dbReference type="InterPro" id="IPR027806">
    <property type="entry name" value="HARBI1_dom"/>
</dbReference>
<evidence type="ECO:0000313" key="5">
    <source>
        <dbReference type="Proteomes" id="UP000324748"/>
    </source>
</evidence>
<comment type="cofactor">
    <cofactor evidence="1">
        <name>a divalent metal cation</name>
        <dbReference type="ChEBI" id="CHEBI:60240"/>
    </cofactor>
</comment>
<gene>
    <name evidence="4" type="ORF">PGT21_029322</name>
</gene>
<sequence>MPDDRSASNWVGSFRVGKEAVNGVVCYYTSTSLQLSLGGMVTGGVNRSGIWEVYVVGWPGTCGDSLVYKRMQLHLNPSQYFDDGQYLLADSAYEVSKTVVPA</sequence>
<dbReference type="EMBL" id="VSWC01000144">
    <property type="protein sequence ID" value="KAA1078141.1"/>
    <property type="molecule type" value="Genomic_DNA"/>
</dbReference>
<protein>
    <recommendedName>
        <fullName evidence="3">DDE Tnp4 domain-containing protein</fullName>
    </recommendedName>
</protein>
<evidence type="ECO:0000259" key="3">
    <source>
        <dbReference type="Pfam" id="PF13359"/>
    </source>
</evidence>
<keyword evidence="5" id="KW-1185">Reference proteome</keyword>
<comment type="caution">
    <text evidence="4">The sequence shown here is derived from an EMBL/GenBank/DDBJ whole genome shotgun (WGS) entry which is preliminary data.</text>
</comment>